<dbReference type="PRINTS" id="PR00035">
    <property type="entry name" value="HTHGNTR"/>
</dbReference>
<keyword evidence="3" id="KW-0804">Transcription</keyword>
<dbReference type="PROSITE" id="PS50949">
    <property type="entry name" value="HTH_GNTR"/>
    <property type="match status" value="1"/>
</dbReference>
<dbReference type="Pfam" id="PF07729">
    <property type="entry name" value="FCD"/>
    <property type="match status" value="1"/>
</dbReference>
<dbReference type="InterPro" id="IPR036390">
    <property type="entry name" value="WH_DNA-bd_sf"/>
</dbReference>
<dbReference type="InterPro" id="IPR008920">
    <property type="entry name" value="TF_FadR/GntR_C"/>
</dbReference>
<feature type="domain" description="HTH gntR-type" evidence="4">
    <location>
        <begin position="11"/>
        <end position="79"/>
    </location>
</feature>
<keyword evidence="1" id="KW-0805">Transcription regulation</keyword>
<evidence type="ECO:0000313" key="6">
    <source>
        <dbReference type="Proteomes" id="UP000027432"/>
    </source>
</evidence>
<keyword evidence="6" id="KW-1185">Reference proteome</keyword>
<proteinExistence type="predicted"/>
<dbReference type="CDD" id="cd07377">
    <property type="entry name" value="WHTH_GntR"/>
    <property type="match status" value="1"/>
</dbReference>
<organism evidence="5 6">
    <name type="scientific">Thioclava pacifica DSM 10166</name>
    <dbReference type="NCBI Taxonomy" id="1353537"/>
    <lineage>
        <taxon>Bacteria</taxon>
        <taxon>Pseudomonadati</taxon>
        <taxon>Pseudomonadota</taxon>
        <taxon>Alphaproteobacteria</taxon>
        <taxon>Rhodobacterales</taxon>
        <taxon>Paracoccaceae</taxon>
        <taxon>Thioclava</taxon>
    </lineage>
</organism>
<evidence type="ECO:0000256" key="2">
    <source>
        <dbReference type="ARBA" id="ARBA00023125"/>
    </source>
</evidence>
<evidence type="ECO:0000256" key="1">
    <source>
        <dbReference type="ARBA" id="ARBA00023015"/>
    </source>
</evidence>
<dbReference type="EMBL" id="AUND01000012">
    <property type="protein sequence ID" value="KEO54083.1"/>
    <property type="molecule type" value="Genomic_DNA"/>
</dbReference>
<dbReference type="AlphaFoldDB" id="A0A074JEU5"/>
<dbReference type="eggNOG" id="COG2186">
    <property type="taxonomic scope" value="Bacteria"/>
</dbReference>
<dbReference type="Gene3D" id="1.20.120.530">
    <property type="entry name" value="GntR ligand-binding domain-like"/>
    <property type="match status" value="1"/>
</dbReference>
<comment type="caution">
    <text evidence="5">The sequence shown here is derived from an EMBL/GenBank/DDBJ whole genome shotgun (WGS) entry which is preliminary data.</text>
</comment>
<name>A0A074JEU5_9RHOB</name>
<evidence type="ECO:0000256" key="3">
    <source>
        <dbReference type="ARBA" id="ARBA00023163"/>
    </source>
</evidence>
<dbReference type="InterPro" id="IPR011711">
    <property type="entry name" value="GntR_C"/>
</dbReference>
<dbReference type="Proteomes" id="UP000027432">
    <property type="component" value="Unassembled WGS sequence"/>
</dbReference>
<dbReference type="InterPro" id="IPR036388">
    <property type="entry name" value="WH-like_DNA-bd_sf"/>
</dbReference>
<dbReference type="RefSeq" id="WP_038074953.1">
    <property type="nucleotide sequence ID" value="NZ_AUND01000012.1"/>
</dbReference>
<dbReference type="SMART" id="SM00895">
    <property type="entry name" value="FCD"/>
    <property type="match status" value="1"/>
</dbReference>
<dbReference type="PANTHER" id="PTHR43537:SF24">
    <property type="entry name" value="GLUCONATE OPERON TRANSCRIPTIONAL REPRESSOR"/>
    <property type="match status" value="1"/>
</dbReference>
<sequence length="240" mass="26497">MSDPKNTILEGNAFVDVLRQLRLMLASGNIPANGKLPAERDLAETLGVGRRAIRRALETLENEGLVWRKQGKGTFIGQPPDPTGALAASIAGQTRASEVAEARLYIEPALAGLCAARAKPDDVRRMRVLAERIHKTADRDTAELWDGALHKMIARSAGNRVLLTAFSLLDEIRSSGVWRDLRAKARDPAARALYFRQHMQLVDCIEAGDVVGAEEAMRDHLSTVWQRMRQVIERSEVENG</sequence>
<protein>
    <recommendedName>
        <fullName evidence="4">HTH gntR-type domain-containing protein</fullName>
    </recommendedName>
</protein>
<dbReference type="InterPro" id="IPR000524">
    <property type="entry name" value="Tscrpt_reg_HTH_GntR"/>
</dbReference>
<dbReference type="STRING" id="1353537.TP2_03975"/>
<dbReference type="OrthoDB" id="284307at2"/>
<evidence type="ECO:0000259" key="4">
    <source>
        <dbReference type="PROSITE" id="PS50949"/>
    </source>
</evidence>
<evidence type="ECO:0000313" key="5">
    <source>
        <dbReference type="EMBL" id="KEO54083.1"/>
    </source>
</evidence>
<dbReference type="SUPFAM" id="SSF46785">
    <property type="entry name" value="Winged helix' DNA-binding domain"/>
    <property type="match status" value="1"/>
</dbReference>
<reference evidence="5 6" key="1">
    <citation type="submission" date="2013-07" db="EMBL/GenBank/DDBJ databases">
        <title>Thioclava pacifica DSM 10166 Genome Sequencing.</title>
        <authorList>
            <person name="Lai Q."/>
            <person name="Shao Z."/>
        </authorList>
    </citation>
    <scope>NUCLEOTIDE SEQUENCE [LARGE SCALE GENOMIC DNA]</scope>
    <source>
        <strain evidence="5 6">DSM 10166</strain>
    </source>
</reference>
<dbReference type="Pfam" id="PF00392">
    <property type="entry name" value="GntR"/>
    <property type="match status" value="1"/>
</dbReference>
<dbReference type="GO" id="GO:0003677">
    <property type="term" value="F:DNA binding"/>
    <property type="evidence" value="ECO:0007669"/>
    <property type="project" value="UniProtKB-KW"/>
</dbReference>
<dbReference type="Gene3D" id="1.10.10.10">
    <property type="entry name" value="Winged helix-like DNA-binding domain superfamily/Winged helix DNA-binding domain"/>
    <property type="match status" value="1"/>
</dbReference>
<dbReference type="PANTHER" id="PTHR43537">
    <property type="entry name" value="TRANSCRIPTIONAL REGULATOR, GNTR FAMILY"/>
    <property type="match status" value="1"/>
</dbReference>
<gene>
    <name evidence="5" type="ORF">TP2_03975</name>
</gene>
<accession>A0A074JEU5</accession>
<dbReference type="GO" id="GO:0003700">
    <property type="term" value="F:DNA-binding transcription factor activity"/>
    <property type="evidence" value="ECO:0007669"/>
    <property type="project" value="InterPro"/>
</dbReference>
<dbReference type="SMART" id="SM00345">
    <property type="entry name" value="HTH_GNTR"/>
    <property type="match status" value="1"/>
</dbReference>
<dbReference type="SUPFAM" id="SSF48008">
    <property type="entry name" value="GntR ligand-binding domain-like"/>
    <property type="match status" value="1"/>
</dbReference>
<keyword evidence="2" id="KW-0238">DNA-binding</keyword>